<feature type="region of interest" description="Disordered" evidence="2">
    <location>
        <begin position="1"/>
        <end position="23"/>
    </location>
</feature>
<dbReference type="InterPro" id="IPR050585">
    <property type="entry name" value="Xaa-Pro_dipeptidyl-ppase/CocE"/>
</dbReference>
<evidence type="ECO:0000256" key="2">
    <source>
        <dbReference type="SAM" id="MobiDB-lite"/>
    </source>
</evidence>
<dbReference type="InterPro" id="IPR000383">
    <property type="entry name" value="Xaa-Pro-like_dom"/>
</dbReference>
<dbReference type="PANTHER" id="PTHR43056">
    <property type="entry name" value="PEPTIDASE S9 PROLYL OLIGOPEPTIDASE"/>
    <property type="match status" value="1"/>
</dbReference>
<accession>A0A7K1V7R1</accession>
<organism evidence="4 5">
    <name type="scientific">Nocardia terrae</name>
    <dbReference type="NCBI Taxonomy" id="2675851"/>
    <lineage>
        <taxon>Bacteria</taxon>
        <taxon>Bacillati</taxon>
        <taxon>Actinomycetota</taxon>
        <taxon>Actinomycetes</taxon>
        <taxon>Mycobacteriales</taxon>
        <taxon>Nocardiaceae</taxon>
        <taxon>Nocardia</taxon>
    </lineage>
</organism>
<dbReference type="InterPro" id="IPR008979">
    <property type="entry name" value="Galactose-bd-like_sf"/>
</dbReference>
<keyword evidence="5" id="KW-1185">Reference proteome</keyword>
<dbReference type="Gene3D" id="2.60.120.260">
    <property type="entry name" value="Galactose-binding domain-like"/>
    <property type="match status" value="1"/>
</dbReference>
<dbReference type="SMART" id="SM00939">
    <property type="entry name" value="PepX_C"/>
    <property type="match status" value="1"/>
</dbReference>
<dbReference type="SUPFAM" id="SSF53474">
    <property type="entry name" value="alpha/beta-Hydrolases"/>
    <property type="match status" value="1"/>
</dbReference>
<feature type="domain" description="Xaa-Pro dipeptidyl-peptidase C-terminal" evidence="3">
    <location>
        <begin position="369"/>
        <end position="635"/>
    </location>
</feature>
<dbReference type="Gene3D" id="3.40.50.1820">
    <property type="entry name" value="alpha/beta hydrolase"/>
    <property type="match status" value="1"/>
</dbReference>
<dbReference type="Proteomes" id="UP000466794">
    <property type="component" value="Unassembled WGS sequence"/>
</dbReference>
<comment type="caution">
    <text evidence="4">The sequence shown here is derived from an EMBL/GenBank/DDBJ whole genome shotgun (WGS) entry which is preliminary data.</text>
</comment>
<evidence type="ECO:0000256" key="1">
    <source>
        <dbReference type="ARBA" id="ARBA00022801"/>
    </source>
</evidence>
<dbReference type="NCBIfam" id="TIGR00976">
    <property type="entry name" value="CocE_NonD"/>
    <property type="match status" value="1"/>
</dbReference>
<protein>
    <submittedName>
        <fullName evidence="4">CocE/NonD family hydrolase</fullName>
    </submittedName>
</protein>
<dbReference type="EMBL" id="WRPP01000010">
    <property type="protein sequence ID" value="MVU82685.1"/>
    <property type="molecule type" value="Genomic_DNA"/>
</dbReference>
<sequence>MAHPHDLTPTALPAPRPGLPPNARFDIGPALHPKVHVRRGVGIRLSDGTILSADITRPADADGRPVTAALPAVITLTPYNKTLMTRANPLIDAVTAVGPLVYRLVPPSPHGRAGGREMLRALGGGALESIRANRTLIARGYVHVAVDVRGTGTSTGRLEIMSAREQRDHLEVLAWVRRQSWCNGDLAMTGISYLAITALQTAGHRPEGLKAVFALVGSEDPTRDLILTGGVQSMFTLAWLGAVNGGKWLPSLPGLVKSGAAGRYLRDRLASPFTRLPDIAGAMIDDRHPEHFYNDDARDRRPRLEEFTAATWIHAGWHDVFARSAPALYQRLRLPSGAAQLVVEDSYHVGPGTGFGTDDHPQRLDELQCAFFDRWVKGIDNGIDAYGPVTVRQLGGGWVARDGYPHPAARVHRWYLSRHASGAAPHAAHDGSLRQWPDRYPARIRLPRKRPGIASQTSTWLMCGLPTAFGRSWSIDDRAHEAATVTFTGDALDHDLLLSGPINLHLRVSAAGTDAFWAVTVCDVAPDGVSTVIARGALRSSRRALDAEASGYQDGELLAAAHPMSAETVLRVTPGVPHDLDIDITPTEAILRAGHRLRVAIARTSWPRYFLTPAVSRHIKDQHIVLDPQHPGHLSVPAVPLPTGIENRTAS</sequence>
<dbReference type="PANTHER" id="PTHR43056:SF10">
    <property type="entry name" value="COCE_NOND FAMILY, PUTATIVE (AFU_ORTHOLOGUE AFUA_7G00600)-RELATED"/>
    <property type="match status" value="1"/>
</dbReference>
<dbReference type="Pfam" id="PF02129">
    <property type="entry name" value="Peptidase_S15"/>
    <property type="match status" value="1"/>
</dbReference>
<reference evidence="4 5" key="1">
    <citation type="submission" date="2019-12" db="EMBL/GenBank/DDBJ databases">
        <title>Nocardia sp. nov. ET3-3 isolated from soil.</title>
        <authorList>
            <person name="Kanchanasin P."/>
            <person name="Tanasupawat S."/>
            <person name="Yuki M."/>
            <person name="Kudo T."/>
        </authorList>
    </citation>
    <scope>NUCLEOTIDE SEQUENCE [LARGE SCALE GENOMIC DNA]</scope>
    <source>
        <strain evidence="4 5">ET3-3</strain>
    </source>
</reference>
<dbReference type="GO" id="GO:0008239">
    <property type="term" value="F:dipeptidyl-peptidase activity"/>
    <property type="evidence" value="ECO:0007669"/>
    <property type="project" value="InterPro"/>
</dbReference>
<keyword evidence="1 4" id="KW-0378">Hydrolase</keyword>
<dbReference type="InterPro" id="IPR029058">
    <property type="entry name" value="AB_hydrolase_fold"/>
</dbReference>
<evidence type="ECO:0000313" key="5">
    <source>
        <dbReference type="Proteomes" id="UP000466794"/>
    </source>
</evidence>
<proteinExistence type="predicted"/>
<evidence type="ECO:0000313" key="4">
    <source>
        <dbReference type="EMBL" id="MVU82685.1"/>
    </source>
</evidence>
<dbReference type="AlphaFoldDB" id="A0A7K1V7R1"/>
<gene>
    <name evidence="4" type="ORF">GPX89_36315</name>
</gene>
<dbReference type="InterPro" id="IPR013736">
    <property type="entry name" value="Xaa-Pro_dipept_C"/>
</dbReference>
<dbReference type="SUPFAM" id="SSF49785">
    <property type="entry name" value="Galactose-binding domain-like"/>
    <property type="match status" value="1"/>
</dbReference>
<name>A0A7K1V7R1_9NOCA</name>
<dbReference type="Pfam" id="PF08530">
    <property type="entry name" value="PepX_C"/>
    <property type="match status" value="1"/>
</dbReference>
<dbReference type="RefSeq" id="WP_157392269.1">
    <property type="nucleotide sequence ID" value="NZ_WRPP01000010.1"/>
</dbReference>
<evidence type="ECO:0000259" key="3">
    <source>
        <dbReference type="SMART" id="SM00939"/>
    </source>
</evidence>
<dbReference type="InterPro" id="IPR005674">
    <property type="entry name" value="CocE/Ser_esterase"/>
</dbReference>